<dbReference type="InterPro" id="IPR028846">
    <property type="entry name" value="Recoverin"/>
</dbReference>
<keyword evidence="5" id="KW-0106">Calcium</keyword>
<proteinExistence type="inferred from homology"/>
<keyword evidence="4" id="KW-0677">Repeat</keyword>
<evidence type="ECO:0000313" key="12">
    <source>
        <dbReference type="EMBL" id="CAF2134471.1"/>
    </source>
</evidence>
<dbReference type="Proteomes" id="UP000681967">
    <property type="component" value="Unassembled WGS sequence"/>
</dbReference>
<evidence type="ECO:0000256" key="3">
    <source>
        <dbReference type="ARBA" id="ARBA00022723"/>
    </source>
</evidence>
<dbReference type="EMBL" id="CAJNOV010000100">
    <property type="protein sequence ID" value="CAF0983171.1"/>
    <property type="molecule type" value="Genomic_DNA"/>
</dbReference>
<keyword evidence="3" id="KW-0479">Metal-binding</keyword>
<dbReference type="Proteomes" id="UP000663855">
    <property type="component" value="Unassembled WGS sequence"/>
</dbReference>
<dbReference type="InterPro" id="IPR011992">
    <property type="entry name" value="EF-hand-dom_pair"/>
</dbReference>
<dbReference type="EMBL" id="CAJNRG010000596">
    <property type="protein sequence ID" value="CAF2011939.1"/>
    <property type="molecule type" value="Genomic_DNA"/>
</dbReference>
<keyword evidence="6" id="KW-0449">Lipoprotein</keyword>
<evidence type="ECO:0000313" key="14">
    <source>
        <dbReference type="EMBL" id="CAF3749544.1"/>
    </source>
</evidence>
<dbReference type="EMBL" id="CAJOBG010000065">
    <property type="protein sequence ID" value="CAF3749544.1"/>
    <property type="molecule type" value="Genomic_DNA"/>
</dbReference>
<dbReference type="Pfam" id="PF00036">
    <property type="entry name" value="EF-hand_1"/>
    <property type="match status" value="1"/>
</dbReference>
<dbReference type="Proteomes" id="UP000663856">
    <property type="component" value="Unassembled WGS sequence"/>
</dbReference>
<dbReference type="EMBL" id="CAJNOW010008346">
    <property type="protein sequence ID" value="CAF1535422.1"/>
    <property type="molecule type" value="Genomic_DNA"/>
</dbReference>
<keyword evidence="18" id="KW-1185">Reference proteome</keyword>
<evidence type="ECO:0000313" key="10">
    <source>
        <dbReference type="EMBL" id="CAF2011939.1"/>
    </source>
</evidence>
<evidence type="ECO:0000313" key="9">
    <source>
        <dbReference type="EMBL" id="CAF1535422.1"/>
    </source>
</evidence>
<dbReference type="InterPro" id="IPR002048">
    <property type="entry name" value="EF_hand_dom"/>
</dbReference>
<dbReference type="EMBL" id="CAJOBF010000041">
    <property type="protein sequence ID" value="CAF3731441.1"/>
    <property type="molecule type" value="Genomic_DNA"/>
</dbReference>
<evidence type="ECO:0000259" key="7">
    <source>
        <dbReference type="PROSITE" id="PS50222"/>
    </source>
</evidence>
<dbReference type="PANTHER" id="PTHR23055">
    <property type="entry name" value="CALCIUM BINDING PROTEINS"/>
    <property type="match status" value="1"/>
</dbReference>
<evidence type="ECO:0000313" key="15">
    <source>
        <dbReference type="EMBL" id="CAF3911086.1"/>
    </source>
</evidence>
<dbReference type="Proteomes" id="UP000663834">
    <property type="component" value="Unassembled WGS sequence"/>
</dbReference>
<protein>
    <recommendedName>
        <fullName evidence="7">EF-hand domain-containing protein</fullName>
    </recommendedName>
</protein>
<reference evidence="8" key="1">
    <citation type="submission" date="2021-02" db="EMBL/GenBank/DDBJ databases">
        <authorList>
            <person name="Nowell W R."/>
        </authorList>
    </citation>
    <scope>NUCLEOTIDE SEQUENCE</scope>
</reference>
<evidence type="ECO:0000313" key="8">
    <source>
        <dbReference type="EMBL" id="CAF0983171.1"/>
    </source>
</evidence>
<gene>
    <name evidence="16" type="ORF">BYL167_LOCUS9904</name>
    <name evidence="8" type="ORF">CJN711_LOCUS1463</name>
    <name evidence="15" type="ORF">GIL414_LOCUS7067</name>
    <name evidence="9" type="ORF">KQP761_LOCUS16594</name>
    <name evidence="12" type="ORF">MBJ925_LOCUS28201</name>
    <name evidence="14" type="ORF">OVN521_LOCUS1045</name>
    <name evidence="13" type="ORF">UXM345_LOCUS856</name>
    <name evidence="11" type="ORF">WKI299_LOCUS10641</name>
    <name evidence="10" type="ORF">XDN619_LOCUS3828</name>
</gene>
<comment type="caution">
    <text evidence="8">The sequence shown here is derived from an EMBL/GenBank/DDBJ whole genome shotgun (WGS) entry which is preliminary data.</text>
</comment>
<organism evidence="8 17">
    <name type="scientific">Rotaria magnacalcarata</name>
    <dbReference type="NCBI Taxonomy" id="392030"/>
    <lineage>
        <taxon>Eukaryota</taxon>
        <taxon>Metazoa</taxon>
        <taxon>Spiralia</taxon>
        <taxon>Gnathifera</taxon>
        <taxon>Rotifera</taxon>
        <taxon>Eurotatoria</taxon>
        <taxon>Bdelloidea</taxon>
        <taxon>Philodinida</taxon>
        <taxon>Philodinidae</taxon>
        <taxon>Rotaria</taxon>
    </lineage>
</organism>
<dbReference type="EMBL" id="CAJOBH010002911">
    <property type="protein sequence ID" value="CAF3929085.1"/>
    <property type="molecule type" value="Genomic_DNA"/>
</dbReference>
<dbReference type="PROSITE" id="PS50222">
    <property type="entry name" value="EF_HAND_2"/>
    <property type="match status" value="1"/>
</dbReference>
<dbReference type="Proteomes" id="UP000663866">
    <property type="component" value="Unassembled WGS sequence"/>
</dbReference>
<dbReference type="OrthoDB" id="9970730at2759"/>
<evidence type="ECO:0000256" key="4">
    <source>
        <dbReference type="ARBA" id="ARBA00022737"/>
    </source>
</evidence>
<evidence type="ECO:0000313" key="18">
    <source>
        <dbReference type="Proteomes" id="UP000663866"/>
    </source>
</evidence>
<evidence type="ECO:0000256" key="5">
    <source>
        <dbReference type="ARBA" id="ARBA00022837"/>
    </source>
</evidence>
<dbReference type="PROSITE" id="PS00018">
    <property type="entry name" value="EF_HAND_1"/>
    <property type="match status" value="1"/>
</dbReference>
<dbReference type="Gene3D" id="1.10.238.10">
    <property type="entry name" value="EF-hand"/>
    <property type="match status" value="1"/>
</dbReference>
<evidence type="ECO:0000256" key="2">
    <source>
        <dbReference type="ARBA" id="ARBA00022707"/>
    </source>
</evidence>
<evidence type="ECO:0000313" key="11">
    <source>
        <dbReference type="EMBL" id="CAF2053200.1"/>
    </source>
</evidence>
<accession>A0A814FGT0</accession>
<dbReference type="Proteomes" id="UP000663887">
    <property type="component" value="Unassembled WGS sequence"/>
</dbReference>
<evidence type="ECO:0000256" key="6">
    <source>
        <dbReference type="ARBA" id="ARBA00023288"/>
    </source>
</evidence>
<evidence type="ECO:0000256" key="1">
    <source>
        <dbReference type="ARBA" id="ARBA00006049"/>
    </source>
</evidence>
<dbReference type="Proteomes" id="UP000681720">
    <property type="component" value="Unassembled WGS sequence"/>
</dbReference>
<comment type="similarity">
    <text evidence="1">Belongs to the recoverin family.</text>
</comment>
<keyword evidence="2" id="KW-0519">Myristate</keyword>
<dbReference type="SUPFAM" id="SSF47473">
    <property type="entry name" value="EF-hand"/>
    <property type="match status" value="1"/>
</dbReference>
<dbReference type="Proteomes" id="UP000663842">
    <property type="component" value="Unassembled WGS sequence"/>
</dbReference>
<dbReference type="AlphaFoldDB" id="A0A814FGT0"/>
<dbReference type="InterPro" id="IPR018247">
    <property type="entry name" value="EF_Hand_1_Ca_BS"/>
</dbReference>
<evidence type="ECO:0000313" key="16">
    <source>
        <dbReference type="EMBL" id="CAF3929085.1"/>
    </source>
</evidence>
<dbReference type="PANTHER" id="PTHR23055:SF178">
    <property type="entry name" value="NEUROCALCIN HOMOLOG"/>
    <property type="match status" value="1"/>
</dbReference>
<name>A0A814FGT0_9BILA</name>
<feature type="domain" description="EF-hand" evidence="7">
    <location>
        <begin position="78"/>
        <end position="113"/>
    </location>
</feature>
<evidence type="ECO:0000313" key="13">
    <source>
        <dbReference type="EMBL" id="CAF3731441.1"/>
    </source>
</evidence>
<dbReference type="GO" id="GO:0005509">
    <property type="term" value="F:calcium ion binding"/>
    <property type="evidence" value="ECO:0007669"/>
    <property type="project" value="InterPro"/>
</dbReference>
<sequence length="208" mass="24105">MGNQQKGRETKTWELDEISNLVGIPRYQLEKIYNDFRRVSKNYLLDKTEFRRIYKDLKSYSPNSSDYAHLSNYEINRRNNAMADRIFKTFDRDNTGRLTFNEFISAYILLQSAISPERRLQYLFQQYSQGDGYLTPIMGRRMIENMSDLYGVNTDCQQVMKSLEGSSGFQNGHIPQAALTNYFLNDPAYAAAFCNGVQVPLPPPSPQF</sequence>
<dbReference type="Proteomes" id="UP000663824">
    <property type="component" value="Unassembled WGS sequence"/>
</dbReference>
<dbReference type="SMART" id="SM00054">
    <property type="entry name" value="EFh"/>
    <property type="match status" value="1"/>
</dbReference>
<dbReference type="EMBL" id="CAJNRF010003793">
    <property type="protein sequence ID" value="CAF2053200.1"/>
    <property type="molecule type" value="Genomic_DNA"/>
</dbReference>
<dbReference type="EMBL" id="CAJOBJ010002101">
    <property type="protein sequence ID" value="CAF3911086.1"/>
    <property type="molecule type" value="Genomic_DNA"/>
</dbReference>
<evidence type="ECO:0000313" key="17">
    <source>
        <dbReference type="Proteomes" id="UP000663855"/>
    </source>
</evidence>
<dbReference type="EMBL" id="CAJNRE010015091">
    <property type="protein sequence ID" value="CAF2134471.1"/>
    <property type="molecule type" value="Genomic_DNA"/>
</dbReference>